<keyword evidence="4" id="KW-0175">Coiled coil</keyword>
<dbReference type="InterPro" id="IPR047057">
    <property type="entry name" value="MerR_fam"/>
</dbReference>
<dbReference type="PANTHER" id="PTHR30204">
    <property type="entry name" value="REDOX-CYCLING DRUG-SENSING TRANSCRIPTIONAL ACTIVATOR SOXR"/>
    <property type="match status" value="1"/>
</dbReference>
<evidence type="ECO:0000259" key="5">
    <source>
        <dbReference type="PROSITE" id="PS50937"/>
    </source>
</evidence>
<dbReference type="Proteomes" id="UP000053372">
    <property type="component" value="Unassembled WGS sequence"/>
</dbReference>
<evidence type="ECO:0000256" key="1">
    <source>
        <dbReference type="ARBA" id="ARBA00023015"/>
    </source>
</evidence>
<name>A0A0V7ZRZ2_9CYAN</name>
<accession>A0A0V7ZRZ2</accession>
<evidence type="ECO:0000313" key="6">
    <source>
        <dbReference type="EMBL" id="KST67408.1"/>
    </source>
</evidence>
<proteinExistence type="predicted"/>
<sequence length="135" mass="15472">MKSETLFLIGQVQQISGIPIRTIRYYESFGLIQSLQRTQGGFRLFSAEVFKRLSFIKRAQGLGLSLQEISEILQVYDGGKPPCDDIQQKLKYKIEDINKQIDDLLELRSELQGLISDWHSATTKPKEIICPNIQK</sequence>
<feature type="coiled-coil region" evidence="4">
    <location>
        <begin position="87"/>
        <end position="114"/>
    </location>
</feature>
<keyword evidence="3" id="KW-0804">Transcription</keyword>
<feature type="domain" description="HTH merR-type" evidence="5">
    <location>
        <begin position="6"/>
        <end position="75"/>
    </location>
</feature>
<dbReference type="GO" id="GO:0003700">
    <property type="term" value="F:DNA-binding transcription factor activity"/>
    <property type="evidence" value="ECO:0007669"/>
    <property type="project" value="InterPro"/>
</dbReference>
<dbReference type="InterPro" id="IPR009061">
    <property type="entry name" value="DNA-bd_dom_put_sf"/>
</dbReference>
<keyword evidence="2" id="KW-0238">DNA-binding</keyword>
<dbReference type="GO" id="GO:0003677">
    <property type="term" value="F:DNA binding"/>
    <property type="evidence" value="ECO:0007669"/>
    <property type="project" value="UniProtKB-KW"/>
</dbReference>
<comment type="caution">
    <text evidence="6">The sequence shown here is derived from an EMBL/GenBank/DDBJ whole genome shotgun (WGS) entry which is preliminary data.</text>
</comment>
<dbReference type="EMBL" id="LMTZ01000088">
    <property type="protein sequence ID" value="KST67408.1"/>
    <property type="molecule type" value="Genomic_DNA"/>
</dbReference>
<dbReference type="AlphaFoldDB" id="A0A0V7ZRZ2"/>
<gene>
    <name evidence="6" type="ORF">BC008_29890</name>
</gene>
<evidence type="ECO:0000313" key="7">
    <source>
        <dbReference type="Proteomes" id="UP000053372"/>
    </source>
</evidence>
<dbReference type="RefSeq" id="WP_036265596.1">
    <property type="nucleotide sequence ID" value="NZ_LMTZ01000088.1"/>
</dbReference>
<keyword evidence="1" id="KW-0805">Transcription regulation</keyword>
<dbReference type="PANTHER" id="PTHR30204:SF94">
    <property type="entry name" value="HEAVY METAL-DEPENDENT TRANSCRIPTIONAL REGULATOR HI_0293-RELATED"/>
    <property type="match status" value="1"/>
</dbReference>
<evidence type="ECO:0000256" key="3">
    <source>
        <dbReference type="ARBA" id="ARBA00023163"/>
    </source>
</evidence>
<dbReference type="InterPro" id="IPR015358">
    <property type="entry name" value="Tscrpt_reg_MerR_DNA-bd"/>
</dbReference>
<dbReference type="SUPFAM" id="SSF46955">
    <property type="entry name" value="Putative DNA-binding domain"/>
    <property type="match status" value="1"/>
</dbReference>
<dbReference type="CDD" id="cd04770">
    <property type="entry name" value="HTH_HMRTR"/>
    <property type="match status" value="1"/>
</dbReference>
<dbReference type="Pfam" id="PF00376">
    <property type="entry name" value="MerR"/>
    <property type="match status" value="1"/>
</dbReference>
<dbReference type="InterPro" id="IPR000551">
    <property type="entry name" value="MerR-type_HTH_dom"/>
</dbReference>
<dbReference type="SMART" id="SM00422">
    <property type="entry name" value="HTH_MERR"/>
    <property type="match status" value="1"/>
</dbReference>
<evidence type="ECO:0000256" key="2">
    <source>
        <dbReference type="ARBA" id="ARBA00023125"/>
    </source>
</evidence>
<dbReference type="Pfam" id="PF09278">
    <property type="entry name" value="MerR-DNA-bind"/>
    <property type="match status" value="1"/>
</dbReference>
<organism evidence="6 7">
    <name type="scientific">Mastigocoleus testarum BC008</name>
    <dbReference type="NCBI Taxonomy" id="371196"/>
    <lineage>
        <taxon>Bacteria</taxon>
        <taxon>Bacillati</taxon>
        <taxon>Cyanobacteriota</taxon>
        <taxon>Cyanophyceae</taxon>
        <taxon>Nostocales</taxon>
        <taxon>Hapalosiphonaceae</taxon>
        <taxon>Mastigocoleus</taxon>
    </lineage>
</organism>
<keyword evidence="7" id="KW-1185">Reference proteome</keyword>
<protein>
    <submittedName>
        <fullName evidence="6">Transcriptional regulator</fullName>
    </submittedName>
</protein>
<dbReference type="Gene3D" id="1.10.1660.10">
    <property type="match status" value="1"/>
</dbReference>
<dbReference type="PRINTS" id="PR00040">
    <property type="entry name" value="HTHMERR"/>
</dbReference>
<reference evidence="6 7" key="1">
    <citation type="journal article" date="2015" name="Genome Announc.">
        <title>Draft Genome of the Euendolithic (true boring) Cyanobacterium Mastigocoleus testarum strain BC008.</title>
        <authorList>
            <person name="Guida B.S."/>
            <person name="Garcia-Pichel F."/>
        </authorList>
    </citation>
    <scope>NUCLEOTIDE SEQUENCE [LARGE SCALE GENOMIC DNA]</scope>
    <source>
        <strain evidence="6 7">BC008</strain>
    </source>
</reference>
<evidence type="ECO:0000256" key="4">
    <source>
        <dbReference type="SAM" id="Coils"/>
    </source>
</evidence>
<dbReference type="PROSITE" id="PS50937">
    <property type="entry name" value="HTH_MERR_2"/>
    <property type="match status" value="1"/>
</dbReference>